<feature type="region of interest" description="Disordered" evidence="1">
    <location>
        <begin position="68"/>
        <end position="93"/>
    </location>
</feature>
<feature type="compositionally biased region" description="Polar residues" evidence="1">
    <location>
        <begin position="79"/>
        <end position="92"/>
    </location>
</feature>
<dbReference type="SMART" id="SM00799">
    <property type="entry name" value="DENN"/>
    <property type="match status" value="1"/>
</dbReference>
<dbReference type="EMBL" id="CAMPGE010005201">
    <property type="protein sequence ID" value="CAI2364049.1"/>
    <property type="molecule type" value="Genomic_DNA"/>
</dbReference>
<dbReference type="GO" id="GO:0031410">
    <property type="term" value="C:cytoplasmic vesicle"/>
    <property type="evidence" value="ECO:0007669"/>
    <property type="project" value="TreeGrafter"/>
</dbReference>
<feature type="compositionally biased region" description="Polar residues" evidence="1">
    <location>
        <begin position="32"/>
        <end position="49"/>
    </location>
</feature>
<name>A0AAD1X7T9_EUPCR</name>
<comment type="caution">
    <text evidence="3">The sequence shown here is derived from an EMBL/GenBank/DDBJ whole genome shotgun (WGS) entry which is preliminary data.</text>
</comment>
<sequence length="1397" mass="161010">MEQKSKNLFGSLAGDNAELFYTSREEEDSKSHNLGSDMQRSNFKQNRGSHLSNVNDFSILSYISGEERKTISSDKTSSDIHASSMRSCSHPSPQIGFEDTIEIQMNASIDCSEEDCGYHPIVRKLLIIGAKHMSHNQKKPAEVIAFYPDSDSEDGRSSYPILSEVIFPNGISAKPFDNKTDEEKLYSSQFFYMILTNTNSSRTYCSFLLFKELVLIDGGTPVIVPKAICLMGDECMFRTHRQFLNLIFKNVIIKNNMRSLETVADDPMNYILSVAMSVQIDLKENFHCYLKEQLEYYISLMFYHLNLPRNLQNLELKNSDNYSIRYQNILGSEGLFIPENFSYEYLLLKVRPYRILELIVAIMHERPVFIIDDNIAEMAIVMKSLVSLIKPMSWVGPIVPCIIESMSGIIGNPVGSLTGIHSKIWKEKCEENEGLICDYAYILFLNEDSNICKNKLCDIPAEEVLRKFLKIFRDYLETPMDENCKLRTQCDLMLKKIGLKRKPKHEDYMVYTQLKIDFEFFFKVFLRLFSKIPKFFNYDVDPIDYMERKETRPVFDKDKFLESVEPEHYEFVKGCVKTQLFECFIDKAFKMHHNLLEENEKDYEKVGYFFKCCEVWNTSSSQDLRNYMNKHFRAALRNYYNNKNTADIEKFSSMYIEKFESYFQEKLTPTNYLIQQTVINGEKQLSLIEDINLRLVMKHLPRAFEDEDYQADECQEDTTDSKNIQKKYLDKYNFNDFGHLLGIEATPKLRLAQSQSSRNIEVRASEQEGVNLFTKPKKYNADEKRAAFRNKRQGKTQYLPTKILGTDFTEETKPSVGDIDEDIKGEILIETASDNLSLEKENTEIYTREDQLKSFRQPQDLGNISSFRGGNIGPRTSPRISFKNIQTSAKVDNTALRKNRINQEYKKNLIYAPLKKNKSYNQTGNTSYRTSRTGPGCSLLEDSSPCDASQNMRIVNQESCSSKKFLEGIDSNRRKDEKLNVLKEKPHFNSPQLEVNYPRSDQKFNYNDSEMNVEVNSDKKKIPLESKPRLKRGLTVKFEDNERMKSFGTKKKEAPKGQLREKLIPKRNYRVSVPSNNNSIGKSKRNNSSRKKPSVIPLSKAKSTRVSKGRDKSKSYGGDKLAFNNGPRNPKLFEDQNPYSMFEETRKNNPCTSISDKKSKTRNKIRRYTSGSMTSKGTVNCSTFVKASFVAIQAKPDPTREGRIFKKKHQIPKTPITVKTSQVSSQTKLAGPGPPNLTRRKIDSTGLLKKCKSHIGENEFDTVIIEEEYHTGSRKTSPLKIFKPTRIVLGNDTEKNNLKIKKGPRLITERNNIVEIEGEKGFNPASNSRKSKDDGWNYVVEKTNPDRGLTTGKSTNVKTEEEEVFDDGESDLSNECDFLYSKVEENRFTVRSEDFIV</sequence>
<reference evidence="3" key="1">
    <citation type="submission" date="2023-07" db="EMBL/GenBank/DDBJ databases">
        <authorList>
            <consortium name="AG Swart"/>
            <person name="Singh M."/>
            <person name="Singh A."/>
            <person name="Seah K."/>
            <person name="Emmerich C."/>
        </authorList>
    </citation>
    <scope>NUCLEOTIDE SEQUENCE</scope>
    <source>
        <strain evidence="3">DP1</strain>
    </source>
</reference>
<accession>A0AAD1X7T9</accession>
<proteinExistence type="predicted"/>
<dbReference type="PANTHER" id="PTHR12296:SF21">
    <property type="entry name" value="DENN DOMAIN-CONTAINING PROTEIN 3"/>
    <property type="match status" value="1"/>
</dbReference>
<feature type="compositionally biased region" description="Basic and acidic residues" evidence="1">
    <location>
        <begin position="68"/>
        <end position="78"/>
    </location>
</feature>
<feature type="compositionally biased region" description="Basic and acidic residues" evidence="1">
    <location>
        <begin position="1041"/>
        <end position="1064"/>
    </location>
</feature>
<evidence type="ECO:0000256" key="1">
    <source>
        <dbReference type="SAM" id="MobiDB-lite"/>
    </source>
</evidence>
<feature type="region of interest" description="Disordered" evidence="1">
    <location>
        <begin position="20"/>
        <end position="49"/>
    </location>
</feature>
<dbReference type="InterPro" id="IPR037516">
    <property type="entry name" value="Tripartite_DENN"/>
</dbReference>
<dbReference type="GO" id="GO:0032483">
    <property type="term" value="P:regulation of Rab protein signal transduction"/>
    <property type="evidence" value="ECO:0007669"/>
    <property type="project" value="TreeGrafter"/>
</dbReference>
<feature type="domain" description="UDENN" evidence="2">
    <location>
        <begin position="124"/>
        <end position="595"/>
    </location>
</feature>
<dbReference type="Gene3D" id="3.40.50.11500">
    <property type="match status" value="1"/>
</dbReference>
<dbReference type="Proteomes" id="UP001295684">
    <property type="component" value="Unassembled WGS sequence"/>
</dbReference>
<gene>
    <name evidence="3" type="ORF">ECRASSUSDP1_LOCUS5389</name>
</gene>
<evidence type="ECO:0000313" key="3">
    <source>
        <dbReference type="EMBL" id="CAI2364049.1"/>
    </source>
</evidence>
<evidence type="ECO:0000259" key="2">
    <source>
        <dbReference type="PROSITE" id="PS50211"/>
    </source>
</evidence>
<dbReference type="PANTHER" id="PTHR12296">
    <property type="entry name" value="DENN DOMAIN-CONTAINING PROTEIN 4"/>
    <property type="match status" value="1"/>
</dbReference>
<dbReference type="InterPro" id="IPR051696">
    <property type="entry name" value="DENN_Domain_GEFs"/>
</dbReference>
<protein>
    <recommendedName>
        <fullName evidence="2">UDENN domain-containing protein</fullName>
    </recommendedName>
</protein>
<dbReference type="InterPro" id="IPR043153">
    <property type="entry name" value="DENN_C"/>
</dbReference>
<dbReference type="Gene3D" id="3.30.450.200">
    <property type="match status" value="1"/>
</dbReference>
<feature type="region of interest" description="Disordered" evidence="1">
    <location>
        <begin position="1041"/>
        <end position="1163"/>
    </location>
</feature>
<organism evidence="3 4">
    <name type="scientific">Euplotes crassus</name>
    <dbReference type="NCBI Taxonomy" id="5936"/>
    <lineage>
        <taxon>Eukaryota</taxon>
        <taxon>Sar</taxon>
        <taxon>Alveolata</taxon>
        <taxon>Ciliophora</taxon>
        <taxon>Intramacronucleata</taxon>
        <taxon>Spirotrichea</taxon>
        <taxon>Hypotrichia</taxon>
        <taxon>Euplotida</taxon>
        <taxon>Euplotidae</taxon>
        <taxon>Moneuplotes</taxon>
    </lineage>
</organism>
<dbReference type="Pfam" id="PF02141">
    <property type="entry name" value="DENN"/>
    <property type="match status" value="1"/>
</dbReference>
<dbReference type="PROSITE" id="PS50211">
    <property type="entry name" value="DENN"/>
    <property type="match status" value="1"/>
</dbReference>
<feature type="compositionally biased region" description="Basic residues" evidence="1">
    <location>
        <begin position="1082"/>
        <end position="1093"/>
    </location>
</feature>
<evidence type="ECO:0000313" key="4">
    <source>
        <dbReference type="Proteomes" id="UP001295684"/>
    </source>
</evidence>
<dbReference type="InterPro" id="IPR005113">
    <property type="entry name" value="uDENN_dom"/>
</dbReference>
<keyword evidence="4" id="KW-1185">Reference proteome</keyword>
<feature type="region of interest" description="Disordered" evidence="1">
    <location>
        <begin position="1220"/>
        <end position="1241"/>
    </location>
</feature>
<dbReference type="Pfam" id="PF03456">
    <property type="entry name" value="uDENN"/>
    <property type="match status" value="1"/>
</dbReference>
<dbReference type="InterPro" id="IPR001194">
    <property type="entry name" value="cDENN_dom"/>
</dbReference>